<comment type="caution">
    <text evidence="7">The sequence shown here is derived from an EMBL/GenBank/DDBJ whole genome shotgun (WGS) entry which is preliminary data.</text>
</comment>
<dbReference type="Gene3D" id="1.10.1040.10">
    <property type="entry name" value="N-(1-d-carboxylethyl)-l-norvaline Dehydrogenase, domain 2"/>
    <property type="match status" value="1"/>
</dbReference>
<dbReference type="Gene3D" id="3.40.50.720">
    <property type="entry name" value="NAD(P)-binding Rossmann-like Domain"/>
    <property type="match status" value="1"/>
</dbReference>
<dbReference type="PANTHER" id="PTHR43060:SF15">
    <property type="entry name" value="3-HYDROXYISOBUTYRATE DEHYDROGENASE-LIKE 1, MITOCHONDRIAL-RELATED"/>
    <property type="match status" value="1"/>
</dbReference>
<reference evidence="7" key="1">
    <citation type="journal article" date="2014" name="Int. J. Syst. Evol. Microbiol.">
        <title>Complete genome sequence of Corynebacterium casei LMG S-19264T (=DSM 44701T), isolated from a smear-ripened cheese.</title>
        <authorList>
            <consortium name="US DOE Joint Genome Institute (JGI-PGF)"/>
            <person name="Walter F."/>
            <person name="Albersmeier A."/>
            <person name="Kalinowski J."/>
            <person name="Ruckert C."/>
        </authorList>
    </citation>
    <scope>NUCLEOTIDE SEQUENCE</scope>
    <source>
        <strain evidence="7">CGMCC 1.12997</strain>
    </source>
</reference>
<dbReference type="InterPro" id="IPR006115">
    <property type="entry name" value="6PGDH_NADP-bd"/>
</dbReference>
<evidence type="ECO:0000256" key="3">
    <source>
        <dbReference type="ARBA" id="ARBA00023027"/>
    </source>
</evidence>
<dbReference type="PROSITE" id="PS00895">
    <property type="entry name" value="3_HYDROXYISOBUT_DH"/>
    <property type="match status" value="1"/>
</dbReference>
<dbReference type="EMBL" id="BMGT01000001">
    <property type="protein sequence ID" value="GGG63092.1"/>
    <property type="molecule type" value="Genomic_DNA"/>
</dbReference>
<dbReference type="GO" id="GO:0016054">
    <property type="term" value="P:organic acid catabolic process"/>
    <property type="evidence" value="ECO:0007669"/>
    <property type="project" value="UniProtKB-ARBA"/>
</dbReference>
<dbReference type="GO" id="GO:0051287">
    <property type="term" value="F:NAD binding"/>
    <property type="evidence" value="ECO:0007669"/>
    <property type="project" value="InterPro"/>
</dbReference>
<evidence type="ECO:0000313" key="7">
    <source>
        <dbReference type="EMBL" id="GGG63092.1"/>
    </source>
</evidence>
<keyword evidence="3" id="KW-0520">NAD</keyword>
<dbReference type="SUPFAM" id="SSF48179">
    <property type="entry name" value="6-phosphogluconate dehydrogenase C-terminal domain-like"/>
    <property type="match status" value="1"/>
</dbReference>
<dbReference type="Pfam" id="PF03446">
    <property type="entry name" value="NAD_binding_2"/>
    <property type="match status" value="1"/>
</dbReference>
<dbReference type="PANTHER" id="PTHR43060">
    <property type="entry name" value="3-HYDROXYISOBUTYRATE DEHYDROGENASE-LIKE 1, MITOCHONDRIAL-RELATED"/>
    <property type="match status" value="1"/>
</dbReference>
<dbReference type="AlphaFoldDB" id="A0A917H026"/>
<evidence type="ECO:0000256" key="4">
    <source>
        <dbReference type="PIRSR" id="PIRSR000103-1"/>
    </source>
</evidence>
<dbReference type="InterPro" id="IPR002204">
    <property type="entry name" value="3-OH-isobutyrate_DH-rel_CS"/>
</dbReference>
<sequence length="300" mass="31676">MSKDVALLGLGTMGTGMAENLLKAGFSLTVYNRTPEKAQALIGDGARFVSTPSEAARDAAVVISMLADDAASRDVWMGSNGALTTTKKETILVESSTVSPAWIAELASLASRKGAKLLDAPVTGSRVQAKLGQLSFLVGGDDATLKGAMPILKAMSKEIIHLGPIGSGAKMKLINNFLCGVQVASLAEGLTWIERSGLNVEKALAILKAGAPGSPLFSAVSARMTERDYSVNFSLKLMEKDLRYAEVEAAQNHVSLKTAKAARCLFEMAAAKGFADKDMSSVIELLRDKITPIQIEKQIC</sequence>
<dbReference type="GO" id="GO:0016491">
    <property type="term" value="F:oxidoreductase activity"/>
    <property type="evidence" value="ECO:0007669"/>
    <property type="project" value="UniProtKB-KW"/>
</dbReference>
<protein>
    <submittedName>
        <fullName evidence="7">3-hydroxyisobutyrate dehydrogenase</fullName>
    </submittedName>
</protein>
<evidence type="ECO:0000256" key="1">
    <source>
        <dbReference type="ARBA" id="ARBA00009080"/>
    </source>
</evidence>
<dbReference type="InterPro" id="IPR008927">
    <property type="entry name" value="6-PGluconate_DH-like_C_sf"/>
</dbReference>
<dbReference type="PIRSF" id="PIRSF000103">
    <property type="entry name" value="HIBADH"/>
    <property type="match status" value="1"/>
</dbReference>
<reference evidence="7" key="2">
    <citation type="submission" date="2020-09" db="EMBL/GenBank/DDBJ databases">
        <authorList>
            <person name="Sun Q."/>
            <person name="Zhou Y."/>
        </authorList>
    </citation>
    <scope>NUCLEOTIDE SEQUENCE</scope>
    <source>
        <strain evidence="7">CGMCC 1.12997</strain>
    </source>
</reference>
<dbReference type="GO" id="GO:0050661">
    <property type="term" value="F:NADP binding"/>
    <property type="evidence" value="ECO:0007669"/>
    <property type="project" value="InterPro"/>
</dbReference>
<name>A0A917H026_9BACT</name>
<feature type="domain" description="3-hydroxyisobutyrate dehydrogenase-like NAD-binding" evidence="6">
    <location>
        <begin position="166"/>
        <end position="286"/>
    </location>
</feature>
<comment type="similarity">
    <text evidence="1">Belongs to the HIBADH-related family.</text>
</comment>
<gene>
    <name evidence="7" type="ORF">GCM10011585_00710</name>
</gene>
<feature type="active site" evidence="4">
    <location>
        <position position="172"/>
    </location>
</feature>
<keyword evidence="2" id="KW-0560">Oxidoreductase</keyword>
<dbReference type="SUPFAM" id="SSF51735">
    <property type="entry name" value="NAD(P)-binding Rossmann-fold domains"/>
    <property type="match status" value="1"/>
</dbReference>
<proteinExistence type="inferred from homology"/>
<dbReference type="InterPro" id="IPR029154">
    <property type="entry name" value="HIBADH-like_NADP-bd"/>
</dbReference>
<dbReference type="Pfam" id="PF14833">
    <property type="entry name" value="NAD_binding_11"/>
    <property type="match status" value="1"/>
</dbReference>
<dbReference type="Proteomes" id="UP000647241">
    <property type="component" value="Unassembled WGS sequence"/>
</dbReference>
<dbReference type="InterPro" id="IPR013328">
    <property type="entry name" value="6PGD_dom2"/>
</dbReference>
<organism evidence="7 8">
    <name type="scientific">Edaphobacter dinghuensis</name>
    <dbReference type="NCBI Taxonomy" id="1560005"/>
    <lineage>
        <taxon>Bacteria</taxon>
        <taxon>Pseudomonadati</taxon>
        <taxon>Acidobacteriota</taxon>
        <taxon>Terriglobia</taxon>
        <taxon>Terriglobales</taxon>
        <taxon>Acidobacteriaceae</taxon>
        <taxon>Edaphobacter</taxon>
    </lineage>
</organism>
<evidence type="ECO:0000259" key="6">
    <source>
        <dbReference type="Pfam" id="PF14833"/>
    </source>
</evidence>
<dbReference type="InterPro" id="IPR015815">
    <property type="entry name" value="HIBADH-related"/>
</dbReference>
<feature type="domain" description="6-phosphogluconate dehydrogenase NADP-binding" evidence="5">
    <location>
        <begin position="4"/>
        <end position="163"/>
    </location>
</feature>
<evidence type="ECO:0000256" key="2">
    <source>
        <dbReference type="ARBA" id="ARBA00023002"/>
    </source>
</evidence>
<keyword evidence="8" id="KW-1185">Reference proteome</keyword>
<accession>A0A917H026</accession>
<evidence type="ECO:0000259" key="5">
    <source>
        <dbReference type="Pfam" id="PF03446"/>
    </source>
</evidence>
<evidence type="ECO:0000313" key="8">
    <source>
        <dbReference type="Proteomes" id="UP000647241"/>
    </source>
</evidence>
<dbReference type="InterPro" id="IPR036291">
    <property type="entry name" value="NAD(P)-bd_dom_sf"/>
</dbReference>